<evidence type="ECO:0000256" key="6">
    <source>
        <dbReference type="ARBA" id="ARBA00023136"/>
    </source>
</evidence>
<keyword evidence="4 7" id="KW-0812">Transmembrane</keyword>
<dbReference type="AlphaFoldDB" id="A0A1B9F6W7"/>
<evidence type="ECO:0000256" key="1">
    <source>
        <dbReference type="ARBA" id="ARBA00004651"/>
    </source>
</evidence>
<accession>A0A1B9F6W7</accession>
<dbReference type="STRING" id="1156395.DBT_1007"/>
<dbReference type="InterPro" id="IPR002771">
    <property type="entry name" value="Multi_antbiot-R_MarC"/>
</dbReference>
<evidence type="ECO:0000256" key="5">
    <source>
        <dbReference type="ARBA" id="ARBA00022989"/>
    </source>
</evidence>
<dbReference type="PANTHER" id="PTHR33508:SF1">
    <property type="entry name" value="UPF0056 MEMBRANE PROTEIN YHCE"/>
    <property type="match status" value="1"/>
</dbReference>
<dbReference type="OrthoDB" id="21094at2"/>
<keyword evidence="9" id="KW-1185">Reference proteome</keyword>
<dbReference type="NCBIfam" id="TIGR00427">
    <property type="entry name" value="NAAT family transporter"/>
    <property type="match status" value="1"/>
</dbReference>
<dbReference type="EMBL" id="MAGO01000004">
    <property type="protein sequence ID" value="OCC15656.1"/>
    <property type="molecule type" value="Genomic_DNA"/>
</dbReference>
<reference evidence="8 9" key="1">
    <citation type="submission" date="2016-06" db="EMBL/GenBank/DDBJ databases">
        <title>Respiratory ammonification of nitrate coupled to the oxidation of elemental sulfur in deep-sea autotrophic thermophilic bacteria.</title>
        <authorList>
            <person name="Slobodkina G.B."/>
            <person name="Mardanov A.V."/>
            <person name="Ravin N.V."/>
            <person name="Frolova A.A."/>
            <person name="Viryasiv M.B."/>
            <person name="Chernyh N.A."/>
            <person name="Bonch-Osmolovskaya E.A."/>
            <person name="Slobodkin A.I."/>
        </authorList>
    </citation>
    <scope>NUCLEOTIDE SEQUENCE [LARGE SCALE GENOMIC DNA]</scope>
    <source>
        <strain evidence="8 9">S69</strain>
    </source>
</reference>
<protein>
    <recommendedName>
        <fullName evidence="7">UPF0056 membrane protein</fullName>
    </recommendedName>
</protein>
<name>A0A1B9F6W7_9BACT</name>
<dbReference type="RefSeq" id="WP_067617018.1">
    <property type="nucleotide sequence ID" value="NZ_MAGO01000004.1"/>
</dbReference>
<sequence length="212" mass="22641">MEPYVDYFKVFAGLISIVNPIGAIPVFVSLTVDEKADSRKKIAKITAFTTFLVLLVSTFLGEPILSFFGISIASFRVGGGILILLMAISMMHARISHAKHSPEEAKEAVQKESVAVVPLAIPFLAGPGAISSVILYAHQLPGLHQKLILCVIIAVVGLSIWIALRLSEPISARLGATGINIIVRLMGLILASIAVEFMAKGLQDLFPTLKGP</sequence>
<keyword evidence="5 7" id="KW-1133">Transmembrane helix</keyword>
<dbReference type="PATRIC" id="fig|1156395.6.peg.1024"/>
<evidence type="ECO:0000313" key="8">
    <source>
        <dbReference type="EMBL" id="OCC15656.1"/>
    </source>
</evidence>
<dbReference type="NCBIfam" id="NF008320">
    <property type="entry name" value="PRK11111.1"/>
    <property type="match status" value="1"/>
</dbReference>
<feature type="transmembrane region" description="Helical" evidence="7">
    <location>
        <begin position="42"/>
        <end position="61"/>
    </location>
</feature>
<evidence type="ECO:0000256" key="7">
    <source>
        <dbReference type="RuleBase" id="RU362048"/>
    </source>
</evidence>
<feature type="transmembrane region" description="Helical" evidence="7">
    <location>
        <begin position="114"/>
        <end position="137"/>
    </location>
</feature>
<comment type="subcellular location">
    <subcellularLocation>
        <location evidence="1 7">Cell membrane</location>
        <topology evidence="1 7">Multi-pass membrane protein</topology>
    </subcellularLocation>
</comment>
<keyword evidence="3" id="KW-1003">Cell membrane</keyword>
<feature type="transmembrane region" description="Helical" evidence="7">
    <location>
        <begin position="143"/>
        <end position="164"/>
    </location>
</feature>
<evidence type="ECO:0000256" key="3">
    <source>
        <dbReference type="ARBA" id="ARBA00022475"/>
    </source>
</evidence>
<evidence type="ECO:0000313" key="9">
    <source>
        <dbReference type="Proteomes" id="UP000093080"/>
    </source>
</evidence>
<dbReference type="GO" id="GO:0005886">
    <property type="term" value="C:plasma membrane"/>
    <property type="evidence" value="ECO:0007669"/>
    <property type="project" value="UniProtKB-SubCell"/>
</dbReference>
<evidence type="ECO:0000256" key="4">
    <source>
        <dbReference type="ARBA" id="ARBA00022692"/>
    </source>
</evidence>
<comment type="similarity">
    <text evidence="2 7">Belongs to the UPF0056 (MarC) family.</text>
</comment>
<proteinExistence type="inferred from homology"/>
<keyword evidence="6 7" id="KW-0472">Membrane</keyword>
<dbReference type="Pfam" id="PF01914">
    <property type="entry name" value="MarC"/>
    <property type="match status" value="1"/>
</dbReference>
<evidence type="ECO:0000256" key="2">
    <source>
        <dbReference type="ARBA" id="ARBA00009784"/>
    </source>
</evidence>
<dbReference type="Proteomes" id="UP000093080">
    <property type="component" value="Unassembled WGS sequence"/>
</dbReference>
<organism evidence="8 9">
    <name type="scientific">Dissulfuribacter thermophilus</name>
    <dbReference type="NCBI Taxonomy" id="1156395"/>
    <lineage>
        <taxon>Bacteria</taxon>
        <taxon>Pseudomonadati</taxon>
        <taxon>Thermodesulfobacteriota</taxon>
        <taxon>Dissulfuribacteria</taxon>
        <taxon>Dissulfuribacterales</taxon>
        <taxon>Dissulfuribacteraceae</taxon>
        <taxon>Dissulfuribacter</taxon>
    </lineage>
</organism>
<feature type="transmembrane region" description="Helical" evidence="7">
    <location>
        <begin position="67"/>
        <end position="93"/>
    </location>
</feature>
<feature type="transmembrane region" description="Helical" evidence="7">
    <location>
        <begin position="12"/>
        <end position="30"/>
    </location>
</feature>
<feature type="transmembrane region" description="Helical" evidence="7">
    <location>
        <begin position="176"/>
        <end position="199"/>
    </location>
</feature>
<comment type="caution">
    <text evidence="8">The sequence shown here is derived from an EMBL/GenBank/DDBJ whole genome shotgun (WGS) entry which is preliminary data.</text>
</comment>
<gene>
    <name evidence="8" type="ORF">DBT_1007</name>
</gene>
<dbReference type="PANTHER" id="PTHR33508">
    <property type="entry name" value="UPF0056 MEMBRANE PROTEIN YHCE"/>
    <property type="match status" value="1"/>
</dbReference>